<evidence type="ECO:0000313" key="2">
    <source>
        <dbReference type="Proteomes" id="UP000005561"/>
    </source>
</evidence>
<dbReference type="Proteomes" id="UP000005561">
    <property type="component" value="Unassembled WGS sequence"/>
</dbReference>
<sequence>MKRIEKIFPDYFQRFKLPDGAREESIMVYRACRSGKCDKNSFLPSFEESGYVLNPMADSADPGQYSLSTFEKPTDVKRFAGVISDMKVPYQIAIGETNPRHGLVQRTKERTKKRTSHVDWWLYKDASPYEEFEMIDNFEEHLQNYIKKRDEKK</sequence>
<keyword evidence="2" id="KW-1185">Reference proteome</keyword>
<reference evidence="1" key="1">
    <citation type="submission" date="2009-07" db="EMBL/GenBank/DDBJ databases">
        <authorList>
            <person name="Weinstock G."/>
            <person name="Sodergren E."/>
            <person name="Clifton S."/>
            <person name="Fulton L."/>
            <person name="Fulton B."/>
            <person name="Courtney L."/>
            <person name="Fronick C."/>
            <person name="Harrison M."/>
            <person name="Strong C."/>
            <person name="Farmer C."/>
            <person name="Delahaunty K."/>
            <person name="Markovic C."/>
            <person name="Hall O."/>
            <person name="Minx P."/>
            <person name="Tomlinson C."/>
            <person name="Mitreva M."/>
            <person name="Nelson J."/>
            <person name="Hou S."/>
            <person name="Wollam A."/>
            <person name="Pepin K.H."/>
            <person name="Johnson M."/>
            <person name="Bhonagiri V."/>
            <person name="Nash W.E."/>
            <person name="Warren W."/>
            <person name="Chinwalla A."/>
            <person name="Mardis E.R."/>
            <person name="Wilson R.K."/>
        </authorList>
    </citation>
    <scope>NUCLEOTIDE SEQUENCE [LARGE SCALE GENOMIC DNA]</scope>
    <source>
        <strain evidence="1">DSM 14469</strain>
    </source>
</reference>
<organism evidence="1 2">
    <name type="scientific">Marvinbryantia formatexigens DSM 14469</name>
    <dbReference type="NCBI Taxonomy" id="478749"/>
    <lineage>
        <taxon>Bacteria</taxon>
        <taxon>Bacillati</taxon>
        <taxon>Bacillota</taxon>
        <taxon>Clostridia</taxon>
        <taxon>Lachnospirales</taxon>
        <taxon>Lachnospiraceae</taxon>
        <taxon>Marvinbryantia</taxon>
    </lineage>
</organism>
<evidence type="ECO:0000313" key="1">
    <source>
        <dbReference type="EMBL" id="EET58831.1"/>
    </source>
</evidence>
<name>C6LKD1_9FIRM</name>
<proteinExistence type="predicted"/>
<accession>C6LKD1</accession>
<dbReference type="STRING" id="168384.SAMN05660368_03413"/>
<comment type="caution">
    <text evidence="1">The sequence shown here is derived from an EMBL/GenBank/DDBJ whole genome shotgun (WGS) entry which is preliminary data.</text>
</comment>
<dbReference type="EMBL" id="ACCL02000024">
    <property type="protein sequence ID" value="EET58831.1"/>
    <property type="molecule type" value="Genomic_DNA"/>
</dbReference>
<protein>
    <submittedName>
        <fullName evidence="1">Uncharacterized protein</fullName>
    </submittedName>
</protein>
<dbReference type="AlphaFoldDB" id="C6LKD1"/>
<gene>
    <name evidence="1" type="ORF">BRYFOR_09119</name>
</gene>